<evidence type="ECO:0008006" key="3">
    <source>
        <dbReference type="Google" id="ProtNLM"/>
    </source>
</evidence>
<dbReference type="RefSeq" id="WP_007690053.1">
    <property type="nucleotide sequence ID" value="NZ_AJRK01000101.1"/>
</dbReference>
<dbReference type="eggNOG" id="arCOG10153">
    <property type="taxonomic scope" value="Archaea"/>
</dbReference>
<protein>
    <recommendedName>
        <fullName evidence="3">DUF4112 domain-containing protein</fullName>
    </recommendedName>
</protein>
<gene>
    <name evidence="1" type="ORF">C447_01215</name>
</gene>
<dbReference type="EMBL" id="AOMB01000005">
    <property type="protein sequence ID" value="EMA41431.1"/>
    <property type="molecule type" value="Genomic_DNA"/>
</dbReference>
<evidence type="ECO:0000313" key="2">
    <source>
        <dbReference type="Proteomes" id="UP000011566"/>
    </source>
</evidence>
<dbReference type="Proteomes" id="UP000011566">
    <property type="component" value="Unassembled WGS sequence"/>
</dbReference>
<proteinExistence type="predicted"/>
<evidence type="ECO:0000313" key="1">
    <source>
        <dbReference type="EMBL" id="EMA41431.1"/>
    </source>
</evidence>
<dbReference type="AlphaFoldDB" id="M0M6T8"/>
<dbReference type="Pfam" id="PF13430">
    <property type="entry name" value="DUF4112"/>
    <property type="match status" value="1"/>
</dbReference>
<dbReference type="InterPro" id="IPR025187">
    <property type="entry name" value="DUF4112"/>
</dbReference>
<accession>M0M6T8</accession>
<sequence>MADDLDLDDLDRADRAALKRTRAAATFLDEAFQVPGTNYRVGADPILSIVPVSGDVAGAILSMYIVGEAVRIGVPRKTLAQMVVNISIDTASGSIPVLGTIADAAFKANRRNVELIEEYLAGE</sequence>
<comment type="caution">
    <text evidence="1">The sequence shown here is derived from an EMBL/GenBank/DDBJ whole genome shotgun (WGS) entry which is preliminary data.</text>
</comment>
<organism evidence="1 2">
    <name type="scientific">Halococcus hamelinensis 100A6</name>
    <dbReference type="NCBI Taxonomy" id="1132509"/>
    <lineage>
        <taxon>Archaea</taxon>
        <taxon>Methanobacteriati</taxon>
        <taxon>Methanobacteriota</taxon>
        <taxon>Stenosarchaea group</taxon>
        <taxon>Halobacteria</taxon>
        <taxon>Halobacteriales</taxon>
        <taxon>Halococcaceae</taxon>
        <taxon>Halococcus</taxon>
    </lineage>
</organism>
<reference evidence="1 2" key="1">
    <citation type="journal article" date="2014" name="PLoS Genet.">
        <title>Phylogenetically driven sequencing of extremely halophilic archaea reveals strategies for static and dynamic osmo-response.</title>
        <authorList>
            <person name="Becker E.A."/>
            <person name="Seitzer P.M."/>
            <person name="Tritt A."/>
            <person name="Larsen D."/>
            <person name="Krusor M."/>
            <person name="Yao A.I."/>
            <person name="Wu D."/>
            <person name="Madern D."/>
            <person name="Eisen J.A."/>
            <person name="Darling A.E."/>
            <person name="Facciotti M.T."/>
        </authorList>
    </citation>
    <scope>NUCLEOTIDE SEQUENCE [LARGE SCALE GENOMIC DNA]</scope>
    <source>
        <strain evidence="1 2">100A6</strain>
    </source>
</reference>
<dbReference type="PATRIC" id="fig|1132509.6.peg.293"/>
<name>M0M6T8_9EURY</name>
<dbReference type="PANTHER" id="PTHR35519:SF2">
    <property type="entry name" value="PH DOMAIN PROTEIN"/>
    <property type="match status" value="1"/>
</dbReference>
<dbReference type="PANTHER" id="PTHR35519">
    <property type="entry name" value="MEMBRANE PROTEINS"/>
    <property type="match status" value="1"/>
</dbReference>
<dbReference type="OrthoDB" id="156248at2157"/>
<keyword evidence="2" id="KW-1185">Reference proteome</keyword>